<dbReference type="InterPro" id="IPR046109">
    <property type="entry name" value="DUF6046"/>
</dbReference>
<dbReference type="EMBL" id="JAGUCO010000008">
    <property type="protein sequence ID" value="MBS2099190.1"/>
    <property type="molecule type" value="Genomic_DNA"/>
</dbReference>
<sequence>MTDFKANISSNRGAIDIGYVGNLLSEVYHVETPVYLPWFFDYKKKLSVYAGVEVEEELEYENAPVRYGQKSYGAFWLKGGKYNIWDYTGKLIPNEFNDLLMPLATMVDFDRPKVVSKTTTNSGTVKEIYGLGDWTISINGIILPDKYNPYTQQTVAEQMEAIQKFHEIAGSIEVEGQLFAQRKISRIVTESLSFKPVQGRPNMMQYSIEAVSDEDLLLTDIL</sequence>
<comment type="caution">
    <text evidence="2">The sequence shown here is derived from an EMBL/GenBank/DDBJ whole genome shotgun (WGS) entry which is preliminary data.</text>
</comment>
<name>A0ABS5JWA3_9BACT</name>
<dbReference type="Proteomes" id="UP000708576">
    <property type="component" value="Unassembled WGS sequence"/>
</dbReference>
<dbReference type="Pfam" id="PF19512">
    <property type="entry name" value="DUF6046"/>
    <property type="match status" value="1"/>
</dbReference>
<reference evidence="2 3" key="1">
    <citation type="journal article" date="2015" name="Int. J. Syst. Evol. Microbiol.">
        <title>Carboxylicivirga linearis sp. nov., isolated from a sea cucumber culture pond.</title>
        <authorList>
            <person name="Wang F.Q."/>
            <person name="Zhou Y.X."/>
            <person name="Lin X.Z."/>
            <person name="Chen G.J."/>
            <person name="Du Z.J."/>
        </authorList>
    </citation>
    <scope>NUCLEOTIDE SEQUENCE [LARGE SCALE GENOMIC DNA]</scope>
    <source>
        <strain evidence="2 3">FB218</strain>
    </source>
</reference>
<proteinExistence type="predicted"/>
<evidence type="ECO:0000313" key="2">
    <source>
        <dbReference type="EMBL" id="MBS2099190.1"/>
    </source>
</evidence>
<protein>
    <recommendedName>
        <fullName evidence="1">DUF6046 domain-containing protein</fullName>
    </recommendedName>
</protein>
<keyword evidence="3" id="KW-1185">Reference proteome</keyword>
<organism evidence="2 3">
    <name type="scientific">Carboxylicivirga linearis</name>
    <dbReference type="NCBI Taxonomy" id="1628157"/>
    <lineage>
        <taxon>Bacteria</taxon>
        <taxon>Pseudomonadati</taxon>
        <taxon>Bacteroidota</taxon>
        <taxon>Bacteroidia</taxon>
        <taxon>Marinilabiliales</taxon>
        <taxon>Marinilabiliaceae</taxon>
        <taxon>Carboxylicivirga</taxon>
    </lineage>
</organism>
<evidence type="ECO:0000259" key="1">
    <source>
        <dbReference type="Pfam" id="PF19512"/>
    </source>
</evidence>
<evidence type="ECO:0000313" key="3">
    <source>
        <dbReference type="Proteomes" id="UP000708576"/>
    </source>
</evidence>
<dbReference type="RefSeq" id="WP_212216433.1">
    <property type="nucleotide sequence ID" value="NZ_JAGUCO010000008.1"/>
</dbReference>
<accession>A0ABS5JWA3</accession>
<feature type="domain" description="DUF6046" evidence="1">
    <location>
        <begin position="101"/>
        <end position="218"/>
    </location>
</feature>
<gene>
    <name evidence="2" type="ORF">KEM10_12935</name>
</gene>